<organism evidence="2 3">
    <name type="scientific">Rhodosalinus sediminis</name>
    <dbReference type="NCBI Taxonomy" id="1940533"/>
    <lineage>
        <taxon>Bacteria</taxon>
        <taxon>Pseudomonadati</taxon>
        <taxon>Pseudomonadota</taxon>
        <taxon>Alphaproteobacteria</taxon>
        <taxon>Rhodobacterales</taxon>
        <taxon>Paracoccaceae</taxon>
        <taxon>Rhodosalinus</taxon>
    </lineage>
</organism>
<keyword evidence="1" id="KW-0812">Transmembrane</keyword>
<sequence length="83" mass="8951">MSVTERPQRPSPARRAFYAVPVIGWIARDLAEGGSDNIYYLLVAVLSLWAIAVMTWGLPALTLTAVALVPAIMATLVLLTIGR</sequence>
<name>A0A3D9C064_9RHOB</name>
<proteinExistence type="predicted"/>
<keyword evidence="1" id="KW-1133">Transmembrane helix</keyword>
<feature type="transmembrane region" description="Helical" evidence="1">
    <location>
        <begin position="38"/>
        <end position="57"/>
    </location>
</feature>
<accession>A0A3D9C064</accession>
<dbReference type="Proteomes" id="UP000257131">
    <property type="component" value="Unassembled WGS sequence"/>
</dbReference>
<evidence type="ECO:0000313" key="3">
    <source>
        <dbReference type="Proteomes" id="UP000257131"/>
    </source>
</evidence>
<evidence type="ECO:0000313" key="2">
    <source>
        <dbReference type="EMBL" id="REC58976.1"/>
    </source>
</evidence>
<comment type="caution">
    <text evidence="2">The sequence shown here is derived from an EMBL/GenBank/DDBJ whole genome shotgun (WGS) entry which is preliminary data.</text>
</comment>
<evidence type="ECO:0000256" key="1">
    <source>
        <dbReference type="SAM" id="Phobius"/>
    </source>
</evidence>
<dbReference type="EMBL" id="QOHR01000001">
    <property type="protein sequence ID" value="REC58976.1"/>
    <property type="molecule type" value="Genomic_DNA"/>
</dbReference>
<dbReference type="AlphaFoldDB" id="A0A3D9C064"/>
<reference evidence="2 3" key="1">
    <citation type="journal article" date="2017" name="Int. J. Syst. Evol. Microbiol.">
        <title>Rhodosalinus sediminis gen. nov., sp. nov., isolated from marine saltern.</title>
        <authorList>
            <person name="Guo L.Y."/>
            <person name="Ling S.K."/>
            <person name="Li C.M."/>
            <person name="Chen G.J."/>
            <person name="Du Z.J."/>
        </authorList>
    </citation>
    <scope>NUCLEOTIDE SEQUENCE [LARGE SCALE GENOMIC DNA]</scope>
    <source>
        <strain evidence="2 3">WDN1C137</strain>
    </source>
</reference>
<feature type="transmembrane region" description="Helical" evidence="1">
    <location>
        <begin position="63"/>
        <end position="81"/>
    </location>
</feature>
<keyword evidence="1" id="KW-0472">Membrane</keyword>
<gene>
    <name evidence="2" type="ORF">DRV84_01795</name>
</gene>
<dbReference type="RefSeq" id="WP_115978019.1">
    <property type="nucleotide sequence ID" value="NZ_QOHR01000001.1"/>
</dbReference>
<protein>
    <submittedName>
        <fullName evidence="2">Uncharacterized protein</fullName>
    </submittedName>
</protein>
<keyword evidence="3" id="KW-1185">Reference proteome</keyword>
<dbReference type="OrthoDB" id="8479738at2"/>